<keyword evidence="1" id="KW-0812">Transmembrane</keyword>
<accession>A0A517XX50</accession>
<keyword evidence="3" id="KW-1185">Reference proteome</keyword>
<feature type="transmembrane region" description="Helical" evidence="1">
    <location>
        <begin position="107"/>
        <end position="132"/>
    </location>
</feature>
<feature type="transmembrane region" description="Helical" evidence="1">
    <location>
        <begin position="152"/>
        <end position="180"/>
    </location>
</feature>
<organism evidence="2 3">
    <name type="scientific">Urbifossiella limnaea</name>
    <dbReference type="NCBI Taxonomy" id="2528023"/>
    <lineage>
        <taxon>Bacteria</taxon>
        <taxon>Pseudomonadati</taxon>
        <taxon>Planctomycetota</taxon>
        <taxon>Planctomycetia</taxon>
        <taxon>Gemmatales</taxon>
        <taxon>Gemmataceae</taxon>
        <taxon>Urbifossiella</taxon>
    </lineage>
</organism>
<dbReference type="KEGG" id="uli:ETAA1_40400"/>
<dbReference type="Proteomes" id="UP000319576">
    <property type="component" value="Chromosome"/>
</dbReference>
<feature type="transmembrane region" description="Helical" evidence="1">
    <location>
        <begin position="27"/>
        <end position="47"/>
    </location>
</feature>
<feature type="transmembrane region" description="Helical" evidence="1">
    <location>
        <begin position="192"/>
        <end position="215"/>
    </location>
</feature>
<evidence type="ECO:0000313" key="2">
    <source>
        <dbReference type="EMBL" id="QDU22065.1"/>
    </source>
</evidence>
<protein>
    <submittedName>
        <fullName evidence="2">ABC-2 family transporter protein</fullName>
    </submittedName>
</protein>
<sequence length="331" mass="35918">MTQYPDAIRTVRWMVRDTFRQSVATKLFWAMLGLTLLCAAFCFSLTVEAATERPRHPAELPTYLPKGEKTPEVVAEGVRVADGKVTLGFGLFEYPITKNKSDAVRVILVWLAGIVADTVGVLLALLWTAGFLPTFLEPAAVTVLLAKPAPRWAVLAGKYIGVVLFVALQSTMFVGATWLATGAATGVWEGTYWVAVPLLVVNFAVFYAVSALLAVCTRSTVVSVFGTLLFWLLCWAMNFTHHKLASDPVPGSTRAASVLVQAGYWTLPKPLDMGGIFFDAMKAEEYASPIPELAAAKARGTYHPEMAVLTSLVFAAAALAVAGYEFRHMDY</sequence>
<feature type="transmembrane region" description="Helical" evidence="1">
    <location>
        <begin position="306"/>
        <end position="324"/>
    </location>
</feature>
<reference evidence="2 3" key="1">
    <citation type="submission" date="2019-02" db="EMBL/GenBank/DDBJ databases">
        <title>Deep-cultivation of Planctomycetes and their phenomic and genomic characterization uncovers novel biology.</title>
        <authorList>
            <person name="Wiegand S."/>
            <person name="Jogler M."/>
            <person name="Boedeker C."/>
            <person name="Pinto D."/>
            <person name="Vollmers J."/>
            <person name="Rivas-Marin E."/>
            <person name="Kohn T."/>
            <person name="Peeters S.H."/>
            <person name="Heuer A."/>
            <person name="Rast P."/>
            <person name="Oberbeckmann S."/>
            <person name="Bunk B."/>
            <person name="Jeske O."/>
            <person name="Meyerdierks A."/>
            <person name="Storesund J.E."/>
            <person name="Kallscheuer N."/>
            <person name="Luecker S."/>
            <person name="Lage O.M."/>
            <person name="Pohl T."/>
            <person name="Merkel B.J."/>
            <person name="Hornburger P."/>
            <person name="Mueller R.-W."/>
            <person name="Bruemmer F."/>
            <person name="Labrenz M."/>
            <person name="Spormann A.M."/>
            <person name="Op den Camp H."/>
            <person name="Overmann J."/>
            <person name="Amann R."/>
            <person name="Jetten M.S.M."/>
            <person name="Mascher T."/>
            <person name="Medema M.H."/>
            <person name="Devos D.P."/>
            <person name="Kaster A.-K."/>
            <person name="Ovreas L."/>
            <person name="Rohde M."/>
            <person name="Galperin M.Y."/>
            <person name="Jogler C."/>
        </authorList>
    </citation>
    <scope>NUCLEOTIDE SEQUENCE [LARGE SCALE GENOMIC DNA]</scope>
    <source>
        <strain evidence="2 3">ETA_A1</strain>
    </source>
</reference>
<dbReference type="RefSeq" id="WP_145241483.1">
    <property type="nucleotide sequence ID" value="NZ_CP036273.1"/>
</dbReference>
<evidence type="ECO:0000256" key="1">
    <source>
        <dbReference type="SAM" id="Phobius"/>
    </source>
</evidence>
<dbReference type="AlphaFoldDB" id="A0A517XX50"/>
<feature type="transmembrane region" description="Helical" evidence="1">
    <location>
        <begin position="221"/>
        <end position="239"/>
    </location>
</feature>
<gene>
    <name evidence="2" type="ORF">ETAA1_40400</name>
</gene>
<dbReference type="EMBL" id="CP036273">
    <property type="protein sequence ID" value="QDU22065.1"/>
    <property type="molecule type" value="Genomic_DNA"/>
</dbReference>
<proteinExistence type="predicted"/>
<keyword evidence="1" id="KW-0472">Membrane</keyword>
<evidence type="ECO:0000313" key="3">
    <source>
        <dbReference type="Proteomes" id="UP000319576"/>
    </source>
</evidence>
<name>A0A517XX50_9BACT</name>
<dbReference type="Pfam" id="PF12679">
    <property type="entry name" value="ABC2_membrane_2"/>
    <property type="match status" value="1"/>
</dbReference>
<keyword evidence="1" id="KW-1133">Transmembrane helix</keyword>
<dbReference type="OrthoDB" id="271013at2"/>
<dbReference type="PANTHER" id="PTHR43471">
    <property type="entry name" value="ABC TRANSPORTER PERMEASE"/>
    <property type="match status" value="1"/>
</dbReference>